<evidence type="ECO:0000256" key="2">
    <source>
        <dbReference type="SAM" id="MobiDB-lite"/>
    </source>
</evidence>
<protein>
    <submittedName>
        <fullName evidence="3">Uncharacterized protein</fullName>
    </submittedName>
</protein>
<sequence>MGVTIRIERLLQGLQKSMHSHEKEAEASENSFAREDYKCHAQVVLDNFSMHPVQPGINDVLEETTRSHLTGGISERGSPQSSVPLTSADDMDSDGTRLFQDEITKLVKQLGESRARVATLEIQFELLSEEKNRENSEHEYHLKQYEDQIQQLEKQAGIEVAELKQRQSIIECEMPALEEQLKSLKNIICDLNLTETQHISLRFKAQEYLIRELKLKEDLVIQLELENEQQRQKIKELKRSKHELYERIIQDTQESTAVQEQRFQNELRRIQDQAQCDVKTVQKETVEMASRESQALREVRDVVLAQLQKSQTAVQELQAAYEELNLKHNAIQRDMSIKEMDVLNDAKLKAFMFDRLQSLHEETSVNLQRSKIENEALTEKVKVLTDRYYNLELELKTMEEKASVKVHKIPDESSPTIVDTQVFTRERVLIQKLAAAVNVIVQRQLQKMENKCLRLQTTLEAAQQENADNKLMVEENPPEEEKSPFVIRQARIQKRRVTNVLDKMKQDLLKLIAARGNIESLQNILAEKGSKVKDDVMRRFNNLKDLELCSKS</sequence>
<accession>D8STG7</accession>
<feature type="coiled-coil region" evidence="1">
    <location>
        <begin position="117"/>
        <end position="180"/>
    </location>
</feature>
<dbReference type="InterPro" id="IPR026205">
    <property type="entry name" value="PIBF1"/>
</dbReference>
<dbReference type="AlphaFoldDB" id="D8STG7"/>
<dbReference type="Proteomes" id="UP000001514">
    <property type="component" value="Unassembled WGS sequence"/>
</dbReference>
<dbReference type="InParanoid" id="D8STG7"/>
<keyword evidence="1" id="KW-0175">Coiled coil</keyword>
<feature type="coiled-coil region" evidence="1">
    <location>
        <begin position="213"/>
        <end position="247"/>
    </location>
</feature>
<organism evidence="4">
    <name type="scientific">Selaginella moellendorffii</name>
    <name type="common">Spikemoss</name>
    <dbReference type="NCBI Taxonomy" id="88036"/>
    <lineage>
        <taxon>Eukaryota</taxon>
        <taxon>Viridiplantae</taxon>
        <taxon>Streptophyta</taxon>
        <taxon>Embryophyta</taxon>
        <taxon>Tracheophyta</taxon>
        <taxon>Lycopodiopsida</taxon>
        <taxon>Selaginellales</taxon>
        <taxon>Selaginellaceae</taxon>
        <taxon>Selaginella</taxon>
    </lineage>
</organism>
<dbReference type="GO" id="GO:0005815">
    <property type="term" value="C:microtubule organizing center"/>
    <property type="evidence" value="ECO:0000318"/>
    <property type="project" value="GO_Central"/>
</dbReference>
<evidence type="ECO:0000313" key="4">
    <source>
        <dbReference type="Proteomes" id="UP000001514"/>
    </source>
</evidence>
<dbReference type="PANTHER" id="PTHR18950:SF0">
    <property type="entry name" value="PROGESTERONE IMMUNOMODULATORY BINDING FACTOR 1"/>
    <property type="match status" value="1"/>
</dbReference>
<feature type="coiled-coil region" evidence="1">
    <location>
        <begin position="307"/>
        <end position="334"/>
    </location>
</feature>
<keyword evidence="4" id="KW-1185">Reference proteome</keyword>
<evidence type="ECO:0000256" key="1">
    <source>
        <dbReference type="SAM" id="Coils"/>
    </source>
</evidence>
<gene>
    <name evidence="3" type="ORF">SELMODRAFT_425549</name>
</gene>
<proteinExistence type="predicted"/>
<evidence type="ECO:0000313" key="3">
    <source>
        <dbReference type="EMBL" id="EFJ12196.1"/>
    </source>
</evidence>
<dbReference type="HOGENOM" id="CLU_493829_0_0_1"/>
<dbReference type="KEGG" id="smo:SELMODRAFT_425549"/>
<feature type="region of interest" description="Disordered" evidence="2">
    <location>
        <begin position="69"/>
        <end position="92"/>
    </location>
</feature>
<feature type="coiled-coil region" evidence="1">
    <location>
        <begin position="445"/>
        <end position="507"/>
    </location>
</feature>
<name>D8STG7_SELML</name>
<feature type="coiled-coil region" evidence="1">
    <location>
        <begin position="360"/>
        <end position="401"/>
    </location>
</feature>
<dbReference type="EMBL" id="GL377640">
    <property type="protein sequence ID" value="EFJ12196.1"/>
    <property type="molecule type" value="Genomic_DNA"/>
</dbReference>
<dbReference type="GO" id="GO:0060271">
    <property type="term" value="P:cilium assembly"/>
    <property type="evidence" value="ECO:0000318"/>
    <property type="project" value="GO_Central"/>
</dbReference>
<dbReference type="eggNOG" id="ENOG502RRDP">
    <property type="taxonomic scope" value="Eukaryota"/>
</dbReference>
<reference evidence="3 4" key="1">
    <citation type="journal article" date="2011" name="Science">
        <title>The Selaginella genome identifies genetic changes associated with the evolution of vascular plants.</title>
        <authorList>
            <person name="Banks J.A."/>
            <person name="Nishiyama T."/>
            <person name="Hasebe M."/>
            <person name="Bowman J.L."/>
            <person name="Gribskov M."/>
            <person name="dePamphilis C."/>
            <person name="Albert V.A."/>
            <person name="Aono N."/>
            <person name="Aoyama T."/>
            <person name="Ambrose B.A."/>
            <person name="Ashton N.W."/>
            <person name="Axtell M.J."/>
            <person name="Barker E."/>
            <person name="Barker M.S."/>
            <person name="Bennetzen J.L."/>
            <person name="Bonawitz N.D."/>
            <person name="Chapple C."/>
            <person name="Cheng C."/>
            <person name="Correa L.G."/>
            <person name="Dacre M."/>
            <person name="DeBarry J."/>
            <person name="Dreyer I."/>
            <person name="Elias M."/>
            <person name="Engstrom E.M."/>
            <person name="Estelle M."/>
            <person name="Feng L."/>
            <person name="Finet C."/>
            <person name="Floyd S.K."/>
            <person name="Frommer W.B."/>
            <person name="Fujita T."/>
            <person name="Gramzow L."/>
            <person name="Gutensohn M."/>
            <person name="Harholt J."/>
            <person name="Hattori M."/>
            <person name="Heyl A."/>
            <person name="Hirai T."/>
            <person name="Hiwatashi Y."/>
            <person name="Ishikawa M."/>
            <person name="Iwata M."/>
            <person name="Karol K.G."/>
            <person name="Koehler B."/>
            <person name="Kolukisaoglu U."/>
            <person name="Kubo M."/>
            <person name="Kurata T."/>
            <person name="Lalonde S."/>
            <person name="Li K."/>
            <person name="Li Y."/>
            <person name="Litt A."/>
            <person name="Lyons E."/>
            <person name="Manning G."/>
            <person name="Maruyama T."/>
            <person name="Michael T.P."/>
            <person name="Mikami K."/>
            <person name="Miyazaki S."/>
            <person name="Morinaga S."/>
            <person name="Murata T."/>
            <person name="Mueller-Roeber B."/>
            <person name="Nelson D.R."/>
            <person name="Obara M."/>
            <person name="Oguri Y."/>
            <person name="Olmstead R.G."/>
            <person name="Onodera N."/>
            <person name="Petersen B.L."/>
            <person name="Pils B."/>
            <person name="Prigge M."/>
            <person name="Rensing S.A."/>
            <person name="Riano-Pachon D.M."/>
            <person name="Roberts A.W."/>
            <person name="Sato Y."/>
            <person name="Scheller H.V."/>
            <person name="Schulz B."/>
            <person name="Schulz C."/>
            <person name="Shakirov E.V."/>
            <person name="Shibagaki N."/>
            <person name="Shinohara N."/>
            <person name="Shippen D.E."/>
            <person name="Soerensen I."/>
            <person name="Sotooka R."/>
            <person name="Sugimoto N."/>
            <person name="Sugita M."/>
            <person name="Sumikawa N."/>
            <person name="Tanurdzic M."/>
            <person name="Theissen G."/>
            <person name="Ulvskov P."/>
            <person name="Wakazuki S."/>
            <person name="Weng J.K."/>
            <person name="Willats W.W."/>
            <person name="Wipf D."/>
            <person name="Wolf P.G."/>
            <person name="Yang L."/>
            <person name="Zimmer A.D."/>
            <person name="Zhu Q."/>
            <person name="Mitros T."/>
            <person name="Hellsten U."/>
            <person name="Loque D."/>
            <person name="Otillar R."/>
            <person name="Salamov A."/>
            <person name="Schmutz J."/>
            <person name="Shapiro H."/>
            <person name="Lindquist E."/>
            <person name="Lucas S."/>
            <person name="Rokhsar D."/>
            <person name="Grigoriev I.V."/>
        </authorList>
    </citation>
    <scope>NUCLEOTIDE SEQUENCE [LARGE SCALE GENOMIC DNA]</scope>
</reference>
<dbReference type="PANTHER" id="PTHR18950">
    <property type="entry name" value="PROGESTERONE-INDUCED BLOCKING FACTOR 1"/>
    <property type="match status" value="1"/>
</dbReference>
<dbReference type="Gramene" id="EFJ12196">
    <property type="protein sequence ID" value="EFJ12196"/>
    <property type="gene ID" value="SELMODRAFT_425549"/>
</dbReference>